<accession>A0A840RHX5</accession>
<dbReference type="InterPro" id="IPR014756">
    <property type="entry name" value="Ig_E-set"/>
</dbReference>
<name>A0A840RHX5_9NEIS</name>
<evidence type="ECO:0000256" key="2">
    <source>
        <dbReference type="ARBA" id="ARBA00022448"/>
    </source>
</evidence>
<dbReference type="PANTHER" id="PTHR11767">
    <property type="entry name" value="INWARD RECTIFIER POTASSIUM CHANNEL"/>
    <property type="match status" value="1"/>
</dbReference>
<dbReference type="GO" id="GO:0005886">
    <property type="term" value="C:plasma membrane"/>
    <property type="evidence" value="ECO:0007669"/>
    <property type="project" value="TreeGrafter"/>
</dbReference>
<keyword evidence="3" id="KW-0633">Potassium transport</keyword>
<keyword evidence="4 11" id="KW-0812">Transmembrane</keyword>
<evidence type="ECO:0000259" key="12">
    <source>
        <dbReference type="Pfam" id="PF07885"/>
    </source>
</evidence>
<keyword evidence="5" id="KW-0851">Voltage-gated channel</keyword>
<sequence length="300" mass="34404">MFDFHLSKRENVALLGDREIITHGLQTQVWSDLYHRCMMMRWPVFFLMVGVAFLLLNLLFGTLYTLGAHPIANLYPTGFWGAFFFSVETIATVGYGDMHPQSVYGHVIATIEIFTGMMSIALITGVMFARFSRPHARIMFSHNPVIRPVDGQMMLMMRAANARQNVIVDASARLRIIRQERSVEGLQIRRIHDLTLVRHQHPMFVLSWTLMHVIDESSPLFGMTPEDLARTDCMLVLSLDGTDETTTQTMRSRQSYNHELIRWQYAYADLLYTDATGQTHVDYSRMNEIRPLAVAEQPTG</sequence>
<keyword evidence="6" id="KW-0630">Potassium</keyword>
<feature type="transmembrane region" description="Helical" evidence="11">
    <location>
        <begin position="78"/>
        <end position="95"/>
    </location>
</feature>
<dbReference type="PRINTS" id="PR00169">
    <property type="entry name" value="KCHANNEL"/>
</dbReference>
<dbReference type="InterPro" id="IPR041647">
    <property type="entry name" value="IRK_C"/>
</dbReference>
<evidence type="ECO:0000256" key="6">
    <source>
        <dbReference type="ARBA" id="ARBA00022958"/>
    </source>
</evidence>
<dbReference type="Proteomes" id="UP000543030">
    <property type="component" value="Unassembled WGS sequence"/>
</dbReference>
<dbReference type="InterPro" id="IPR013518">
    <property type="entry name" value="K_chnl_inward-rec_Kir_cyto"/>
</dbReference>
<organism evidence="14 15">
    <name type="scientific">Silvimonas terrae</name>
    <dbReference type="NCBI Taxonomy" id="300266"/>
    <lineage>
        <taxon>Bacteria</taxon>
        <taxon>Pseudomonadati</taxon>
        <taxon>Pseudomonadota</taxon>
        <taxon>Betaproteobacteria</taxon>
        <taxon>Neisseriales</taxon>
        <taxon>Chitinibacteraceae</taxon>
        <taxon>Silvimonas</taxon>
    </lineage>
</organism>
<dbReference type="Pfam" id="PF17655">
    <property type="entry name" value="IRK_C"/>
    <property type="match status" value="1"/>
</dbReference>
<dbReference type="InterPro" id="IPR016449">
    <property type="entry name" value="K_chnl_inward-rec_Kir"/>
</dbReference>
<evidence type="ECO:0000256" key="8">
    <source>
        <dbReference type="ARBA" id="ARBA00023065"/>
    </source>
</evidence>
<evidence type="ECO:0000256" key="10">
    <source>
        <dbReference type="ARBA" id="ARBA00023303"/>
    </source>
</evidence>
<evidence type="ECO:0000313" key="14">
    <source>
        <dbReference type="EMBL" id="MBB5191863.1"/>
    </source>
</evidence>
<feature type="transmembrane region" description="Helical" evidence="11">
    <location>
        <begin position="107"/>
        <end position="129"/>
    </location>
</feature>
<dbReference type="Gene3D" id="2.60.40.1400">
    <property type="entry name" value="G protein-activated inward rectifier potassium channel 1"/>
    <property type="match status" value="1"/>
</dbReference>
<dbReference type="Gene3D" id="1.10.287.70">
    <property type="match status" value="1"/>
</dbReference>
<gene>
    <name evidence="14" type="ORF">HNQ50_002593</name>
</gene>
<dbReference type="RefSeq" id="WP_184101258.1">
    <property type="nucleotide sequence ID" value="NZ_JACHHN010000004.1"/>
</dbReference>
<dbReference type="GO" id="GO:0034765">
    <property type="term" value="P:regulation of monoatomic ion transmembrane transport"/>
    <property type="evidence" value="ECO:0007669"/>
    <property type="project" value="TreeGrafter"/>
</dbReference>
<evidence type="ECO:0000256" key="5">
    <source>
        <dbReference type="ARBA" id="ARBA00022882"/>
    </source>
</evidence>
<evidence type="ECO:0000256" key="3">
    <source>
        <dbReference type="ARBA" id="ARBA00022538"/>
    </source>
</evidence>
<dbReference type="GO" id="GO:0005242">
    <property type="term" value="F:inward rectifier potassium channel activity"/>
    <property type="evidence" value="ECO:0007669"/>
    <property type="project" value="InterPro"/>
</dbReference>
<evidence type="ECO:0000256" key="1">
    <source>
        <dbReference type="ARBA" id="ARBA00004141"/>
    </source>
</evidence>
<keyword evidence="9 11" id="KW-0472">Membrane</keyword>
<comment type="caution">
    <text evidence="14">The sequence shown here is derived from an EMBL/GenBank/DDBJ whole genome shotgun (WGS) entry which is preliminary data.</text>
</comment>
<keyword evidence="10 14" id="KW-0407">Ion channel</keyword>
<keyword evidence="15" id="KW-1185">Reference proteome</keyword>
<evidence type="ECO:0000256" key="9">
    <source>
        <dbReference type="ARBA" id="ARBA00023136"/>
    </source>
</evidence>
<evidence type="ECO:0000256" key="4">
    <source>
        <dbReference type="ARBA" id="ARBA00022692"/>
    </source>
</evidence>
<dbReference type="PANTHER" id="PTHR11767:SF102">
    <property type="entry name" value="INWARDLY RECTIFYING POTASSIUM CHANNEL 1, ISOFORM F"/>
    <property type="match status" value="1"/>
</dbReference>
<proteinExistence type="predicted"/>
<evidence type="ECO:0000259" key="13">
    <source>
        <dbReference type="Pfam" id="PF17655"/>
    </source>
</evidence>
<evidence type="ECO:0000256" key="11">
    <source>
        <dbReference type="SAM" id="Phobius"/>
    </source>
</evidence>
<dbReference type="GO" id="GO:0034702">
    <property type="term" value="C:monoatomic ion channel complex"/>
    <property type="evidence" value="ECO:0007669"/>
    <property type="project" value="UniProtKB-KW"/>
</dbReference>
<dbReference type="Pfam" id="PF07885">
    <property type="entry name" value="Ion_trans_2"/>
    <property type="match status" value="1"/>
</dbReference>
<feature type="domain" description="Potassium channel" evidence="12">
    <location>
        <begin position="60"/>
        <end position="131"/>
    </location>
</feature>
<dbReference type="AlphaFoldDB" id="A0A840RHX5"/>
<dbReference type="SUPFAM" id="SSF81296">
    <property type="entry name" value="E set domains"/>
    <property type="match status" value="1"/>
</dbReference>
<dbReference type="SUPFAM" id="SSF81324">
    <property type="entry name" value="Voltage-gated potassium channels"/>
    <property type="match status" value="1"/>
</dbReference>
<evidence type="ECO:0000256" key="7">
    <source>
        <dbReference type="ARBA" id="ARBA00022989"/>
    </source>
</evidence>
<keyword evidence="8" id="KW-0406">Ion transport</keyword>
<dbReference type="EMBL" id="JACHHN010000004">
    <property type="protein sequence ID" value="MBB5191863.1"/>
    <property type="molecule type" value="Genomic_DNA"/>
</dbReference>
<keyword evidence="7 11" id="KW-1133">Transmembrane helix</keyword>
<feature type="domain" description="Inward rectifier potassium channel C-terminal" evidence="13">
    <location>
        <begin position="138"/>
        <end position="293"/>
    </location>
</feature>
<protein>
    <submittedName>
        <fullName evidence="14">Inward rectifier potassium channel</fullName>
    </submittedName>
</protein>
<reference evidence="14 15" key="1">
    <citation type="submission" date="2020-08" db="EMBL/GenBank/DDBJ databases">
        <title>Genomic Encyclopedia of Type Strains, Phase IV (KMG-IV): sequencing the most valuable type-strain genomes for metagenomic binning, comparative biology and taxonomic classification.</title>
        <authorList>
            <person name="Goeker M."/>
        </authorList>
    </citation>
    <scope>NUCLEOTIDE SEQUENCE [LARGE SCALE GENOMIC DNA]</scope>
    <source>
        <strain evidence="14 15">DSM 18233</strain>
    </source>
</reference>
<evidence type="ECO:0000313" key="15">
    <source>
        <dbReference type="Proteomes" id="UP000543030"/>
    </source>
</evidence>
<comment type="subcellular location">
    <subcellularLocation>
        <location evidence="1">Membrane</location>
        <topology evidence="1">Multi-pass membrane protein</topology>
    </subcellularLocation>
</comment>
<dbReference type="PRINTS" id="PR01320">
    <property type="entry name" value="KIRCHANNEL"/>
</dbReference>
<dbReference type="InterPro" id="IPR013099">
    <property type="entry name" value="K_chnl_dom"/>
</dbReference>
<feature type="transmembrane region" description="Helical" evidence="11">
    <location>
        <begin position="44"/>
        <end position="66"/>
    </location>
</feature>
<dbReference type="GO" id="GO:1990573">
    <property type="term" value="P:potassium ion import across plasma membrane"/>
    <property type="evidence" value="ECO:0007669"/>
    <property type="project" value="TreeGrafter"/>
</dbReference>
<keyword evidence="2" id="KW-0813">Transport</keyword>